<comment type="subcellular location">
    <subcellularLocation>
        <location evidence="1">Nucleus</location>
    </subcellularLocation>
</comment>
<protein>
    <recommendedName>
        <fullName evidence="11">DNA 3'-5' helicase</fullName>
        <ecNumber evidence="11">5.6.2.4</ecNumber>
    </recommendedName>
</protein>
<dbReference type="HOGENOM" id="CLU_001103_10_2_1"/>
<dbReference type="Gene3D" id="3.40.50.300">
    <property type="entry name" value="P-loop containing nucleotide triphosphate hydrolases"/>
    <property type="match status" value="2"/>
</dbReference>
<evidence type="ECO:0000256" key="4">
    <source>
        <dbReference type="ARBA" id="ARBA00022801"/>
    </source>
</evidence>
<gene>
    <name evidence="18" type="ORF">CAPTEDRAFT_176954</name>
</gene>
<dbReference type="GO" id="GO:0009378">
    <property type="term" value="F:four-way junction helicase activity"/>
    <property type="evidence" value="ECO:0007669"/>
    <property type="project" value="TreeGrafter"/>
</dbReference>
<evidence type="ECO:0000313" key="18">
    <source>
        <dbReference type="EMBL" id="ELU14701.1"/>
    </source>
</evidence>
<dbReference type="OrthoDB" id="10261556at2759"/>
<dbReference type="InterPro" id="IPR011545">
    <property type="entry name" value="DEAD/DEAH_box_helicase_dom"/>
</dbReference>
<dbReference type="InterPro" id="IPR036875">
    <property type="entry name" value="Znf_CCHC_sf"/>
</dbReference>
<dbReference type="NCBIfam" id="TIGR00614">
    <property type="entry name" value="recQ_fam"/>
    <property type="match status" value="1"/>
</dbReference>
<dbReference type="FunFam" id="3.40.50.300:FF:000772">
    <property type="entry name" value="ATP-dependent DNA helicase Q4"/>
    <property type="match status" value="1"/>
</dbReference>
<dbReference type="CDD" id="cd18018">
    <property type="entry name" value="DEXHc_RecQ4-like"/>
    <property type="match status" value="1"/>
</dbReference>
<proteinExistence type="inferred from homology"/>
<dbReference type="SMART" id="SM00490">
    <property type="entry name" value="HELICc"/>
    <property type="match status" value="1"/>
</dbReference>
<dbReference type="EC" id="5.6.2.4" evidence="11"/>
<dbReference type="PROSITE" id="PS51192">
    <property type="entry name" value="HELICASE_ATP_BIND_1"/>
    <property type="match status" value="1"/>
</dbReference>
<comment type="similarity">
    <text evidence="2">Belongs to the helicase family. RecQ subfamily.</text>
</comment>
<reference evidence="20" key="1">
    <citation type="submission" date="2012-12" db="EMBL/GenBank/DDBJ databases">
        <authorList>
            <person name="Hellsten U."/>
            <person name="Grimwood J."/>
            <person name="Chapman J.A."/>
            <person name="Shapiro H."/>
            <person name="Aerts A."/>
            <person name="Otillar R.P."/>
            <person name="Terry A.Y."/>
            <person name="Boore J.L."/>
            <person name="Simakov O."/>
            <person name="Marletaz F."/>
            <person name="Cho S.-J."/>
            <person name="Edsinger-Gonzales E."/>
            <person name="Havlak P."/>
            <person name="Kuo D.-H."/>
            <person name="Larsson T."/>
            <person name="Lv J."/>
            <person name="Arendt D."/>
            <person name="Savage R."/>
            <person name="Osoegawa K."/>
            <person name="de Jong P."/>
            <person name="Lindberg D.R."/>
            <person name="Seaver E.C."/>
            <person name="Weisblat D.A."/>
            <person name="Putnam N.H."/>
            <person name="Grigoriev I.V."/>
            <person name="Rokhsar D.S."/>
        </authorList>
    </citation>
    <scope>NUCLEOTIDE SEQUENCE</scope>
    <source>
        <strain evidence="20">I ESC-2004</strain>
    </source>
</reference>
<dbReference type="Proteomes" id="UP000014760">
    <property type="component" value="Unassembled WGS sequence"/>
</dbReference>
<feature type="region of interest" description="Disordered" evidence="14">
    <location>
        <begin position="1"/>
        <end position="23"/>
    </location>
</feature>
<evidence type="ECO:0000256" key="11">
    <source>
        <dbReference type="ARBA" id="ARBA00034808"/>
    </source>
</evidence>
<evidence type="ECO:0000259" key="15">
    <source>
        <dbReference type="PROSITE" id="PS50158"/>
    </source>
</evidence>
<dbReference type="FunFam" id="3.40.50.300:FF:001084">
    <property type="entry name" value="RecQ like helicase 4"/>
    <property type="match status" value="1"/>
</dbReference>
<keyword evidence="5" id="KW-0347">Helicase</keyword>
<keyword evidence="7" id="KW-0238">DNA-binding</keyword>
<dbReference type="PANTHER" id="PTHR13710:SF108">
    <property type="entry name" value="ATP-DEPENDENT DNA HELICASE Q4"/>
    <property type="match status" value="1"/>
</dbReference>
<accession>R7VEJ9</accession>
<feature type="domain" description="CCHC-type" evidence="15">
    <location>
        <begin position="45"/>
        <end position="60"/>
    </location>
</feature>
<evidence type="ECO:0000256" key="6">
    <source>
        <dbReference type="ARBA" id="ARBA00022840"/>
    </source>
</evidence>
<name>R7VEJ9_CAPTE</name>
<dbReference type="SUPFAM" id="SSF57756">
    <property type="entry name" value="Retrovirus zinc finger-like domains"/>
    <property type="match status" value="1"/>
</dbReference>
<feature type="domain" description="Helicase ATP-binding" evidence="16">
    <location>
        <begin position="137"/>
        <end position="310"/>
    </location>
</feature>
<dbReference type="GO" id="GO:0008270">
    <property type="term" value="F:zinc ion binding"/>
    <property type="evidence" value="ECO:0007669"/>
    <property type="project" value="UniProtKB-KW"/>
</dbReference>
<dbReference type="GO" id="GO:0005737">
    <property type="term" value="C:cytoplasm"/>
    <property type="evidence" value="ECO:0007669"/>
    <property type="project" value="TreeGrafter"/>
</dbReference>
<dbReference type="Pfam" id="PF00270">
    <property type="entry name" value="DEAD"/>
    <property type="match status" value="1"/>
</dbReference>
<evidence type="ECO:0000313" key="19">
    <source>
        <dbReference type="EnsemblMetazoa" id="CapteP176954"/>
    </source>
</evidence>
<dbReference type="FunCoup" id="R7VEJ9">
    <property type="interactions" value="558"/>
</dbReference>
<dbReference type="Pfam" id="PF00098">
    <property type="entry name" value="zf-CCHC"/>
    <property type="match status" value="1"/>
</dbReference>
<keyword evidence="9" id="KW-0539">Nucleus</keyword>
<dbReference type="PROSITE" id="PS50158">
    <property type="entry name" value="ZF_CCHC"/>
    <property type="match status" value="1"/>
</dbReference>
<keyword evidence="20" id="KW-1185">Reference proteome</keyword>
<dbReference type="GO" id="GO:0005694">
    <property type="term" value="C:chromosome"/>
    <property type="evidence" value="ECO:0007669"/>
    <property type="project" value="TreeGrafter"/>
</dbReference>
<dbReference type="SMART" id="SM00487">
    <property type="entry name" value="DEXDc"/>
    <property type="match status" value="1"/>
</dbReference>
<evidence type="ECO:0000256" key="2">
    <source>
        <dbReference type="ARBA" id="ARBA00005446"/>
    </source>
</evidence>
<dbReference type="AlphaFoldDB" id="R7VEJ9"/>
<evidence type="ECO:0000256" key="9">
    <source>
        <dbReference type="ARBA" id="ARBA00023242"/>
    </source>
</evidence>
<keyword evidence="13" id="KW-0479">Metal-binding</keyword>
<evidence type="ECO:0000313" key="20">
    <source>
        <dbReference type="Proteomes" id="UP000014760"/>
    </source>
</evidence>
<dbReference type="InterPro" id="IPR014001">
    <property type="entry name" value="Helicase_ATP-bd"/>
</dbReference>
<dbReference type="Gene3D" id="4.10.60.10">
    <property type="entry name" value="Zinc finger, CCHC-type"/>
    <property type="match status" value="1"/>
</dbReference>
<dbReference type="Pfam" id="PF00271">
    <property type="entry name" value="Helicase_C"/>
    <property type="match status" value="1"/>
</dbReference>
<dbReference type="GO" id="GO:0016787">
    <property type="term" value="F:hydrolase activity"/>
    <property type="evidence" value="ECO:0007669"/>
    <property type="project" value="UniProtKB-KW"/>
</dbReference>
<keyword evidence="8" id="KW-0413">Isomerase</keyword>
<dbReference type="OMA" id="AYCYTIV"/>
<evidence type="ECO:0000256" key="12">
    <source>
        <dbReference type="ARBA" id="ARBA00049360"/>
    </source>
</evidence>
<dbReference type="PANTHER" id="PTHR13710">
    <property type="entry name" value="DNA HELICASE RECQ FAMILY MEMBER"/>
    <property type="match status" value="1"/>
</dbReference>
<dbReference type="STRING" id="283909.R7VEJ9"/>
<dbReference type="InterPro" id="IPR001878">
    <property type="entry name" value="Znf_CCHC"/>
</dbReference>
<evidence type="ECO:0000256" key="14">
    <source>
        <dbReference type="SAM" id="MobiDB-lite"/>
    </source>
</evidence>
<dbReference type="SMART" id="SM00343">
    <property type="entry name" value="ZnF_C2HC"/>
    <property type="match status" value="1"/>
</dbReference>
<dbReference type="GO" id="GO:0003677">
    <property type="term" value="F:DNA binding"/>
    <property type="evidence" value="ECO:0007669"/>
    <property type="project" value="UniProtKB-KW"/>
</dbReference>
<keyword evidence="4" id="KW-0378">Hydrolase</keyword>
<dbReference type="InterPro" id="IPR027417">
    <property type="entry name" value="P-loop_NTPase"/>
</dbReference>
<evidence type="ECO:0000256" key="1">
    <source>
        <dbReference type="ARBA" id="ARBA00004123"/>
    </source>
</evidence>
<keyword evidence="6" id="KW-0067">ATP-binding</keyword>
<dbReference type="InterPro" id="IPR004589">
    <property type="entry name" value="DNA_helicase_ATP-dep_RecQ"/>
</dbReference>
<organism evidence="18">
    <name type="scientific">Capitella teleta</name>
    <name type="common">Polychaete worm</name>
    <dbReference type="NCBI Taxonomy" id="283909"/>
    <lineage>
        <taxon>Eukaryota</taxon>
        <taxon>Metazoa</taxon>
        <taxon>Spiralia</taxon>
        <taxon>Lophotrochozoa</taxon>
        <taxon>Annelida</taxon>
        <taxon>Polychaeta</taxon>
        <taxon>Sedentaria</taxon>
        <taxon>Scolecida</taxon>
        <taxon>Capitellidae</taxon>
        <taxon>Capitella</taxon>
    </lineage>
</organism>
<evidence type="ECO:0000256" key="13">
    <source>
        <dbReference type="PROSITE-ProRule" id="PRU00047"/>
    </source>
</evidence>
<comment type="catalytic activity">
    <reaction evidence="12">
        <text>ATP + H2O = ADP + phosphate + H(+)</text>
        <dbReference type="Rhea" id="RHEA:13065"/>
        <dbReference type="ChEBI" id="CHEBI:15377"/>
        <dbReference type="ChEBI" id="CHEBI:15378"/>
        <dbReference type="ChEBI" id="CHEBI:30616"/>
        <dbReference type="ChEBI" id="CHEBI:43474"/>
        <dbReference type="ChEBI" id="CHEBI:456216"/>
    </reaction>
</comment>
<evidence type="ECO:0000256" key="3">
    <source>
        <dbReference type="ARBA" id="ARBA00022741"/>
    </source>
</evidence>
<sequence>MKVKKYRGKGRTMTGDAHKRMAWKQRMARRNGTGGGGGGGDSGTKCFKCGGEGHWAKNCKGKGKINWGGGGGPAKKTANVQITEKAPVDEKEFPSLKAAAQMARGIKPTTTPAEVTDALHVFGFSSFRPGQETAIMRILCGACQSTLVMLSTGAGKSLCYQLPAYLYAKKRNSITLVISPLVSLMEDQVAGLPPNVKGACLHTNMSKAQRERIVEGLANNQYHLLLLSPEALISGGYQLRSDKIPPVAFACIDEVHCVSEWSHHFRPSYLRLCKVLKEQYGVQCMLGLTATATMVTAASVAQHLGISNYMEATIRGTPIPRNLCLSASKDEDKEEALVALLQGQRFSACDSIIVYCTRRQLTDRVSTLLRTCLKEEKPNEKATKKKPMLAECYHAGLSPAQRKRIQNAFMSGRLRIIVATVAFGMGLDKPDVRGVVHFNLPKTFESYVQEIGRAGRDGKLSHCHVFLDSGDLNELRRHVHANAVDHLAVKHLIKAFFPPCKCRHLHENHKKAVKSFKEQESVTERDTSSKSRICPGHEVAVPIEKLVEKLDMKEEGICTLLCYLELHPSEWLKNLSNVYAQCHIQCYGGPHQLLAIAKKCPPVAVAIARARRRGVTMSHCNELDFNVIEVADSMGWESGPVKRELKMLQWEFGVSGPTKTGVMVEFSDLGFHVRSPGDLSEDEVDEIVGFLTERMQTQERTELFQLQKFFDTLYKVSHKSCWSCAEKADEVRSAKLKENISEYFERPPDLAGGQVTMLSFATETNEGGISMLDSNVTCDNEAGVRADIRAFVHLYSSEHNLTGRSIARIFHGIPSPNFPADVWGRVRKFWRSHLGVDFNILRRLATQELVYMK</sequence>
<evidence type="ECO:0000259" key="16">
    <source>
        <dbReference type="PROSITE" id="PS51192"/>
    </source>
</evidence>
<dbReference type="GO" id="GO:0043138">
    <property type="term" value="F:3'-5' DNA helicase activity"/>
    <property type="evidence" value="ECO:0007669"/>
    <property type="project" value="UniProtKB-EC"/>
</dbReference>
<keyword evidence="3" id="KW-0547">Nucleotide-binding</keyword>
<dbReference type="GO" id="GO:0000724">
    <property type="term" value="P:double-strand break repair via homologous recombination"/>
    <property type="evidence" value="ECO:0007669"/>
    <property type="project" value="TreeGrafter"/>
</dbReference>
<evidence type="ECO:0000259" key="17">
    <source>
        <dbReference type="PROSITE" id="PS51194"/>
    </source>
</evidence>
<dbReference type="GO" id="GO:0005524">
    <property type="term" value="F:ATP binding"/>
    <property type="evidence" value="ECO:0007669"/>
    <property type="project" value="UniProtKB-KW"/>
</dbReference>
<dbReference type="EMBL" id="KB294357">
    <property type="protein sequence ID" value="ELU14701.1"/>
    <property type="molecule type" value="Genomic_DNA"/>
</dbReference>
<evidence type="ECO:0000256" key="5">
    <source>
        <dbReference type="ARBA" id="ARBA00022806"/>
    </source>
</evidence>
<evidence type="ECO:0000256" key="7">
    <source>
        <dbReference type="ARBA" id="ARBA00023125"/>
    </source>
</evidence>
<reference evidence="19" key="3">
    <citation type="submission" date="2015-06" db="UniProtKB">
        <authorList>
            <consortium name="EnsemblMetazoa"/>
        </authorList>
    </citation>
    <scope>IDENTIFICATION</scope>
</reference>
<feature type="compositionally biased region" description="Basic residues" evidence="14">
    <location>
        <begin position="1"/>
        <end position="10"/>
    </location>
</feature>
<comment type="catalytic activity">
    <reaction evidence="10">
        <text>Couples ATP hydrolysis with the unwinding of duplex DNA by translocating in the 3'-5' direction.</text>
        <dbReference type="EC" id="5.6.2.4"/>
    </reaction>
</comment>
<dbReference type="EnsemblMetazoa" id="CapteT176954">
    <property type="protein sequence ID" value="CapteP176954"/>
    <property type="gene ID" value="CapteG176954"/>
</dbReference>
<evidence type="ECO:0000256" key="8">
    <source>
        <dbReference type="ARBA" id="ARBA00023235"/>
    </source>
</evidence>
<dbReference type="InterPro" id="IPR001650">
    <property type="entry name" value="Helicase_C-like"/>
</dbReference>
<dbReference type="PROSITE" id="PS51194">
    <property type="entry name" value="HELICASE_CTER"/>
    <property type="match status" value="1"/>
</dbReference>
<feature type="domain" description="Helicase C-terminal" evidence="17">
    <location>
        <begin position="333"/>
        <end position="504"/>
    </location>
</feature>
<keyword evidence="13" id="KW-0863">Zinc-finger</keyword>
<evidence type="ECO:0000256" key="10">
    <source>
        <dbReference type="ARBA" id="ARBA00034617"/>
    </source>
</evidence>
<dbReference type="SUPFAM" id="SSF52540">
    <property type="entry name" value="P-loop containing nucleoside triphosphate hydrolases"/>
    <property type="match status" value="1"/>
</dbReference>
<keyword evidence="13" id="KW-0862">Zinc</keyword>
<reference evidence="18 20" key="2">
    <citation type="journal article" date="2013" name="Nature">
        <title>Insights into bilaterian evolution from three spiralian genomes.</title>
        <authorList>
            <person name="Simakov O."/>
            <person name="Marletaz F."/>
            <person name="Cho S.J."/>
            <person name="Edsinger-Gonzales E."/>
            <person name="Havlak P."/>
            <person name="Hellsten U."/>
            <person name="Kuo D.H."/>
            <person name="Larsson T."/>
            <person name="Lv J."/>
            <person name="Arendt D."/>
            <person name="Savage R."/>
            <person name="Osoegawa K."/>
            <person name="de Jong P."/>
            <person name="Grimwood J."/>
            <person name="Chapman J.A."/>
            <person name="Shapiro H."/>
            <person name="Aerts A."/>
            <person name="Otillar R.P."/>
            <person name="Terry A.Y."/>
            <person name="Boore J.L."/>
            <person name="Grigoriev I.V."/>
            <person name="Lindberg D.R."/>
            <person name="Seaver E.C."/>
            <person name="Weisblat D.A."/>
            <person name="Putnam N.H."/>
            <person name="Rokhsar D.S."/>
        </authorList>
    </citation>
    <scope>NUCLEOTIDE SEQUENCE</scope>
    <source>
        <strain evidence="18 20">I ESC-2004</strain>
    </source>
</reference>
<dbReference type="EMBL" id="AMQN01004783">
    <property type="status" value="NOT_ANNOTATED_CDS"/>
    <property type="molecule type" value="Genomic_DNA"/>
</dbReference>
<dbReference type="GO" id="GO:0005634">
    <property type="term" value="C:nucleus"/>
    <property type="evidence" value="ECO:0007669"/>
    <property type="project" value="UniProtKB-SubCell"/>
</dbReference>